<feature type="binding site" evidence="8">
    <location>
        <begin position="330"/>
        <end position="332"/>
    </location>
    <ligand>
        <name>GTP</name>
        <dbReference type="ChEBI" id="CHEBI:37565"/>
    </ligand>
</feature>
<feature type="active site" description="Proton acceptor" evidence="8">
    <location>
        <position position="12"/>
    </location>
</feature>
<evidence type="ECO:0000256" key="4">
    <source>
        <dbReference type="ARBA" id="ARBA00022741"/>
    </source>
</evidence>
<feature type="binding site" description="in other chain" evidence="8">
    <location>
        <position position="127"/>
    </location>
    <ligand>
        <name>IMP</name>
        <dbReference type="ChEBI" id="CHEBI:58053"/>
        <note>ligand shared between dimeric partners</note>
    </ligand>
</feature>
<dbReference type="Gene3D" id="1.10.300.10">
    <property type="entry name" value="Adenylosuccinate Synthetase, subunit A, domain 2"/>
    <property type="match status" value="1"/>
</dbReference>
<dbReference type="GO" id="GO:0005737">
    <property type="term" value="C:cytoplasm"/>
    <property type="evidence" value="ECO:0007669"/>
    <property type="project" value="UniProtKB-SubCell"/>
</dbReference>
<proteinExistence type="inferred from homology"/>
<dbReference type="NCBIfam" id="NF002223">
    <property type="entry name" value="PRK01117.1"/>
    <property type="match status" value="1"/>
</dbReference>
<evidence type="ECO:0000256" key="9">
    <source>
        <dbReference type="PROSITE-ProRule" id="PRU10134"/>
    </source>
</evidence>
<dbReference type="InterPro" id="IPR027417">
    <property type="entry name" value="P-loop_NTPase"/>
</dbReference>
<dbReference type="InterPro" id="IPR042110">
    <property type="entry name" value="Adenylosuccinate_synth_dom2"/>
</dbReference>
<dbReference type="RefSeq" id="WP_338203059.1">
    <property type="nucleotide sequence ID" value="NZ_JAEKNR010000155.1"/>
</dbReference>
<dbReference type="PANTHER" id="PTHR11846:SF0">
    <property type="entry name" value="ADENYLOSUCCINATE SYNTHETASE"/>
    <property type="match status" value="1"/>
</dbReference>
<feature type="active site" description="Proton donor" evidence="8">
    <location>
        <position position="40"/>
    </location>
</feature>
<comment type="similarity">
    <text evidence="8 10">Belongs to the adenylosuccinate synthetase family.</text>
</comment>
<feature type="binding site" evidence="8">
    <location>
        <position position="12"/>
    </location>
    <ligand>
        <name>Mg(2+)</name>
        <dbReference type="ChEBI" id="CHEBI:18420"/>
    </ligand>
</feature>
<feature type="binding site" evidence="8">
    <location>
        <position position="141"/>
    </location>
    <ligand>
        <name>IMP</name>
        <dbReference type="ChEBI" id="CHEBI:58053"/>
        <note>ligand shared between dimeric partners</note>
    </ligand>
</feature>
<comment type="subunit">
    <text evidence="1 8">Homodimer.</text>
</comment>
<name>A0A934K971_9BACT</name>
<accession>A0A934K971</accession>
<dbReference type="PANTHER" id="PTHR11846">
    <property type="entry name" value="ADENYLOSUCCINATE SYNTHETASE"/>
    <property type="match status" value="1"/>
</dbReference>
<feature type="active site" evidence="9">
    <location>
        <position position="138"/>
    </location>
</feature>
<dbReference type="InterPro" id="IPR042111">
    <property type="entry name" value="Adenylosuccinate_synth_dom3"/>
</dbReference>
<evidence type="ECO:0000313" key="11">
    <source>
        <dbReference type="EMBL" id="MBJ7599537.1"/>
    </source>
</evidence>
<feature type="binding site" description="in other chain" evidence="8">
    <location>
        <begin position="37"/>
        <end position="40"/>
    </location>
    <ligand>
        <name>IMP</name>
        <dbReference type="ChEBI" id="CHEBI:58053"/>
        <note>ligand shared between dimeric partners</note>
    </ligand>
</feature>
<comment type="catalytic activity">
    <reaction evidence="8 10">
        <text>IMP + L-aspartate + GTP = N(6)-(1,2-dicarboxyethyl)-AMP + GDP + phosphate + 2 H(+)</text>
        <dbReference type="Rhea" id="RHEA:15753"/>
        <dbReference type="ChEBI" id="CHEBI:15378"/>
        <dbReference type="ChEBI" id="CHEBI:29991"/>
        <dbReference type="ChEBI" id="CHEBI:37565"/>
        <dbReference type="ChEBI" id="CHEBI:43474"/>
        <dbReference type="ChEBI" id="CHEBI:57567"/>
        <dbReference type="ChEBI" id="CHEBI:58053"/>
        <dbReference type="ChEBI" id="CHEBI:58189"/>
        <dbReference type="EC" id="6.3.4.4"/>
    </reaction>
</comment>
<dbReference type="Gene3D" id="3.40.440.10">
    <property type="entry name" value="Adenylosuccinate Synthetase, subunit A, domain 1"/>
    <property type="match status" value="1"/>
</dbReference>
<keyword evidence="5 8" id="KW-0658">Purine biosynthesis</keyword>
<keyword evidence="12" id="KW-1185">Reference proteome</keyword>
<evidence type="ECO:0000256" key="7">
    <source>
        <dbReference type="ARBA" id="ARBA00023134"/>
    </source>
</evidence>
<dbReference type="InterPro" id="IPR018220">
    <property type="entry name" value="Adenylosuccin_syn_GTP-bd"/>
</dbReference>
<dbReference type="EMBL" id="JAEKNR010000155">
    <property type="protein sequence ID" value="MBJ7599537.1"/>
    <property type="molecule type" value="Genomic_DNA"/>
</dbReference>
<keyword evidence="4 8" id="KW-0547">Nucleotide-binding</keyword>
<feature type="binding site" description="in other chain" evidence="8">
    <location>
        <position position="223"/>
    </location>
    <ligand>
        <name>IMP</name>
        <dbReference type="ChEBI" id="CHEBI:58053"/>
        <note>ligand shared between dimeric partners</note>
    </ligand>
</feature>
<dbReference type="InterPro" id="IPR033128">
    <property type="entry name" value="Adenylosuccin_syn_Lys_AS"/>
</dbReference>
<evidence type="ECO:0000313" key="12">
    <source>
        <dbReference type="Proteomes" id="UP000612893"/>
    </source>
</evidence>
<keyword evidence="6 8" id="KW-0460">Magnesium</keyword>
<comment type="function">
    <text evidence="8">Plays an important role in the de novo pathway of purine nucleotide biosynthesis. Catalyzes the first committed step in the biosynthesis of AMP from IMP.</text>
</comment>
<comment type="pathway">
    <text evidence="8 10">Purine metabolism; AMP biosynthesis via de novo pathway; AMP from IMP: step 1/2.</text>
</comment>
<comment type="caution">
    <text evidence="11">The sequence shown here is derived from an EMBL/GenBank/DDBJ whole genome shotgun (WGS) entry which is preliminary data.</text>
</comment>
<dbReference type="Proteomes" id="UP000612893">
    <property type="component" value="Unassembled WGS sequence"/>
</dbReference>
<dbReference type="PROSITE" id="PS00513">
    <property type="entry name" value="ADENYLOSUCCIN_SYN_2"/>
    <property type="match status" value="1"/>
</dbReference>
<dbReference type="SUPFAM" id="SSF52540">
    <property type="entry name" value="P-loop containing nucleoside triphosphate hydrolases"/>
    <property type="match status" value="1"/>
</dbReference>
<dbReference type="HAMAP" id="MF_00011">
    <property type="entry name" value="Adenylosucc_synth"/>
    <property type="match status" value="1"/>
</dbReference>
<dbReference type="GO" id="GO:0044208">
    <property type="term" value="P:'de novo' AMP biosynthetic process"/>
    <property type="evidence" value="ECO:0007669"/>
    <property type="project" value="UniProtKB-UniRule"/>
</dbReference>
<dbReference type="InterPro" id="IPR001114">
    <property type="entry name" value="Adenylosuccinate_synthetase"/>
</dbReference>
<dbReference type="EC" id="6.3.4.4" evidence="8 10"/>
<evidence type="ECO:0000256" key="10">
    <source>
        <dbReference type="RuleBase" id="RU000520"/>
    </source>
</evidence>
<comment type="cofactor">
    <cofactor evidence="8">
        <name>Mg(2+)</name>
        <dbReference type="ChEBI" id="CHEBI:18420"/>
    </cofactor>
    <text evidence="8">Binds 1 Mg(2+) ion per subunit.</text>
</comment>
<dbReference type="GO" id="GO:0000287">
    <property type="term" value="F:magnesium ion binding"/>
    <property type="evidence" value="ECO:0007669"/>
    <property type="project" value="UniProtKB-UniRule"/>
</dbReference>
<dbReference type="PROSITE" id="PS01266">
    <property type="entry name" value="ADENYLOSUCCIN_SYN_1"/>
    <property type="match status" value="1"/>
</dbReference>
<feature type="binding site" description="in other chain" evidence="8">
    <location>
        <position position="302"/>
    </location>
    <ligand>
        <name>IMP</name>
        <dbReference type="ChEBI" id="CHEBI:58053"/>
        <note>ligand shared between dimeric partners</note>
    </ligand>
</feature>
<dbReference type="FunFam" id="1.10.300.10:FF:000001">
    <property type="entry name" value="Adenylosuccinate synthetase"/>
    <property type="match status" value="1"/>
</dbReference>
<gene>
    <name evidence="8" type="primary">purA</name>
    <name evidence="11" type="ORF">JF922_15850</name>
</gene>
<dbReference type="InterPro" id="IPR042109">
    <property type="entry name" value="Adenylosuccinate_synth_dom1"/>
</dbReference>
<evidence type="ECO:0000256" key="8">
    <source>
        <dbReference type="HAMAP-Rule" id="MF_00011"/>
    </source>
</evidence>
<evidence type="ECO:0000256" key="1">
    <source>
        <dbReference type="ARBA" id="ARBA00011738"/>
    </source>
</evidence>
<evidence type="ECO:0000256" key="3">
    <source>
        <dbReference type="ARBA" id="ARBA00022723"/>
    </source>
</evidence>
<feature type="binding site" evidence="8">
    <location>
        <position position="304"/>
    </location>
    <ligand>
        <name>GTP</name>
        <dbReference type="ChEBI" id="CHEBI:37565"/>
    </ligand>
</feature>
<dbReference type="Gene3D" id="3.90.170.10">
    <property type="entry name" value="Adenylosuccinate Synthetase, subunit A, domain 3"/>
    <property type="match status" value="1"/>
</dbReference>
<feature type="binding site" evidence="8">
    <location>
        <begin position="412"/>
        <end position="414"/>
    </location>
    <ligand>
        <name>GTP</name>
        <dbReference type="ChEBI" id="CHEBI:37565"/>
    </ligand>
</feature>
<keyword evidence="8" id="KW-0963">Cytoplasm</keyword>
<feature type="binding site" evidence="8">
    <location>
        <begin position="298"/>
        <end position="304"/>
    </location>
    <ligand>
        <name>substrate</name>
    </ligand>
</feature>
<comment type="subcellular location">
    <subcellularLocation>
        <location evidence="8">Cytoplasm</location>
    </subcellularLocation>
</comment>
<evidence type="ECO:0000256" key="2">
    <source>
        <dbReference type="ARBA" id="ARBA00022598"/>
    </source>
</evidence>
<feature type="binding site" description="in other chain" evidence="8">
    <location>
        <position position="238"/>
    </location>
    <ligand>
        <name>IMP</name>
        <dbReference type="ChEBI" id="CHEBI:58053"/>
        <note>ligand shared between dimeric partners</note>
    </ligand>
</feature>
<reference evidence="11" key="1">
    <citation type="submission" date="2020-10" db="EMBL/GenBank/DDBJ databases">
        <title>Ca. Dormibacterota MAGs.</title>
        <authorList>
            <person name="Montgomery K."/>
        </authorList>
    </citation>
    <scope>NUCLEOTIDE SEQUENCE [LARGE SCALE GENOMIC DNA]</scope>
    <source>
        <strain evidence="11">SC8812_S17_10</strain>
    </source>
</reference>
<dbReference type="GO" id="GO:0004019">
    <property type="term" value="F:adenylosuccinate synthase activity"/>
    <property type="evidence" value="ECO:0007669"/>
    <property type="project" value="UniProtKB-UniRule"/>
</dbReference>
<evidence type="ECO:0000256" key="5">
    <source>
        <dbReference type="ARBA" id="ARBA00022755"/>
    </source>
</evidence>
<sequence>MVTAVIGGQWGDEGKGKIIDLLAEKAGLVIRAQGGNNAGHTVVTEHGEFKFQLMPSGILYPHVTCVIGHGVVVDPRVMLKEIEQLRERNIEPSNLVVSERAHMVMSYHPVLDRLEEDSRGTDRLGTTWRGIGPAYSDKIRRIGFRIGDLQKEVFMRKKLGFVVGQVKNPVMTDLYKQEPFDCEQMVEEYLEYARQLDPYIKDTYPIVQDALDRGAPVLLEGAQATMLDLDFGTYPYVTSSNPTAGGVCTGSGVPPTRLDAVLVVLKAYTTRVGYGPFPTELTDDVGDQIRERGREFGTVTGRARRVGWFDGSVARYAARVNGATSLAVTKLDILEETPELQVCVGYEFRGEFHDHPMANISHLKHCEPRYIALPGWESPIGDCRRWDDLPANCRAYIECLEDVCGVPIGLIGVGPHREQFINRGNDLF</sequence>
<evidence type="ECO:0000256" key="6">
    <source>
        <dbReference type="ARBA" id="ARBA00022842"/>
    </source>
</evidence>
<keyword evidence="7 8" id="KW-0342">GTP-binding</keyword>
<dbReference type="NCBIfam" id="TIGR00184">
    <property type="entry name" value="purA"/>
    <property type="match status" value="1"/>
</dbReference>
<feature type="binding site" evidence="8">
    <location>
        <begin position="11"/>
        <end position="17"/>
    </location>
    <ligand>
        <name>GTP</name>
        <dbReference type="ChEBI" id="CHEBI:37565"/>
    </ligand>
</feature>
<dbReference type="FunFam" id="3.90.170.10:FF:000001">
    <property type="entry name" value="Adenylosuccinate synthetase"/>
    <property type="match status" value="1"/>
</dbReference>
<dbReference type="SMART" id="SM00788">
    <property type="entry name" value="Adenylsucc_synt"/>
    <property type="match status" value="1"/>
</dbReference>
<keyword evidence="2 8" id="KW-0436">Ligase</keyword>
<feature type="binding site" description="in other chain" evidence="8">
    <location>
        <begin position="12"/>
        <end position="15"/>
    </location>
    <ligand>
        <name>IMP</name>
        <dbReference type="ChEBI" id="CHEBI:58053"/>
        <note>ligand shared between dimeric partners</note>
    </ligand>
</feature>
<keyword evidence="3 8" id="KW-0479">Metal-binding</keyword>
<dbReference type="Pfam" id="PF00709">
    <property type="entry name" value="Adenylsucc_synt"/>
    <property type="match status" value="1"/>
</dbReference>
<dbReference type="AlphaFoldDB" id="A0A934K971"/>
<dbReference type="CDD" id="cd03108">
    <property type="entry name" value="AdSS"/>
    <property type="match status" value="1"/>
</dbReference>
<organism evidence="11 12">
    <name type="scientific">Candidatus Nephthysia bennettiae</name>
    <dbReference type="NCBI Taxonomy" id="3127016"/>
    <lineage>
        <taxon>Bacteria</taxon>
        <taxon>Bacillati</taxon>
        <taxon>Candidatus Dormiibacterota</taxon>
        <taxon>Candidatus Dormibacteria</taxon>
        <taxon>Candidatus Dormibacterales</taxon>
        <taxon>Candidatus Dormibacteraceae</taxon>
        <taxon>Candidatus Nephthysia</taxon>
    </lineage>
</organism>
<dbReference type="GO" id="GO:0005525">
    <property type="term" value="F:GTP binding"/>
    <property type="evidence" value="ECO:0007669"/>
    <property type="project" value="UniProtKB-UniRule"/>
</dbReference>
<feature type="binding site" evidence="8">
    <location>
        <begin position="39"/>
        <end position="41"/>
    </location>
    <ligand>
        <name>GTP</name>
        <dbReference type="ChEBI" id="CHEBI:37565"/>
    </ligand>
</feature>
<feature type="binding site" evidence="8">
    <location>
        <position position="39"/>
    </location>
    <ligand>
        <name>Mg(2+)</name>
        <dbReference type="ChEBI" id="CHEBI:18420"/>
    </ligand>
</feature>
<protein>
    <recommendedName>
        <fullName evidence="8 10">Adenylosuccinate synthetase</fullName>
        <shortName evidence="8">AMPSase</shortName>
        <shortName evidence="8">AdSS</shortName>
        <ecNumber evidence="8 10">6.3.4.4</ecNumber>
    </recommendedName>
    <alternativeName>
        <fullName evidence="8">IMP--aspartate ligase</fullName>
    </alternativeName>
</protein>